<sequence length="95" mass="10578">MIHGVPVSRARIPRELKNVWCTRRDGSGRHVFYTIYTLQEFKTVILSASSTAASLQQTAQSDSRSVRRRLSSWLPNDFPASSAGGSLRLMDPLAD</sequence>
<comment type="caution">
    <text evidence="1">The sequence shown here is derived from an EMBL/GenBank/DDBJ whole genome shotgun (WGS) entry which is preliminary data.</text>
</comment>
<name>A0AAE1A8U2_9GAST</name>
<reference evidence="1" key="1">
    <citation type="journal article" date="2023" name="G3 (Bethesda)">
        <title>A reference genome for the long-term kleptoplast-retaining sea slug Elysia crispata morphotype clarki.</title>
        <authorList>
            <person name="Eastman K.E."/>
            <person name="Pendleton A.L."/>
            <person name="Shaikh M.A."/>
            <person name="Suttiyut T."/>
            <person name="Ogas R."/>
            <person name="Tomko P."/>
            <person name="Gavelis G."/>
            <person name="Widhalm J.R."/>
            <person name="Wisecaver J.H."/>
        </authorList>
    </citation>
    <scope>NUCLEOTIDE SEQUENCE</scope>
    <source>
        <strain evidence="1">ECLA1</strain>
    </source>
</reference>
<protein>
    <submittedName>
        <fullName evidence="1">Uncharacterized protein</fullName>
    </submittedName>
</protein>
<proteinExistence type="predicted"/>
<dbReference type="Proteomes" id="UP001283361">
    <property type="component" value="Unassembled WGS sequence"/>
</dbReference>
<evidence type="ECO:0000313" key="1">
    <source>
        <dbReference type="EMBL" id="KAK3783458.1"/>
    </source>
</evidence>
<keyword evidence="2" id="KW-1185">Reference proteome</keyword>
<dbReference type="AlphaFoldDB" id="A0AAE1A8U2"/>
<gene>
    <name evidence="1" type="ORF">RRG08_033715</name>
</gene>
<accession>A0AAE1A8U2</accession>
<evidence type="ECO:0000313" key="2">
    <source>
        <dbReference type="Proteomes" id="UP001283361"/>
    </source>
</evidence>
<organism evidence="1 2">
    <name type="scientific">Elysia crispata</name>
    <name type="common">lettuce slug</name>
    <dbReference type="NCBI Taxonomy" id="231223"/>
    <lineage>
        <taxon>Eukaryota</taxon>
        <taxon>Metazoa</taxon>
        <taxon>Spiralia</taxon>
        <taxon>Lophotrochozoa</taxon>
        <taxon>Mollusca</taxon>
        <taxon>Gastropoda</taxon>
        <taxon>Heterobranchia</taxon>
        <taxon>Euthyneura</taxon>
        <taxon>Panpulmonata</taxon>
        <taxon>Sacoglossa</taxon>
        <taxon>Placobranchoidea</taxon>
        <taxon>Plakobranchidae</taxon>
        <taxon>Elysia</taxon>
    </lineage>
</organism>
<dbReference type="EMBL" id="JAWDGP010002410">
    <property type="protein sequence ID" value="KAK3783458.1"/>
    <property type="molecule type" value="Genomic_DNA"/>
</dbReference>